<dbReference type="AlphaFoldDB" id="A0A7S1XTK5"/>
<feature type="domain" description="PHD-type" evidence="10">
    <location>
        <begin position="182"/>
        <end position="233"/>
    </location>
</feature>
<feature type="binding site" evidence="8">
    <location>
        <position position="198"/>
    </location>
    <ligand>
        <name>Zn(2+)</name>
        <dbReference type="ChEBI" id="CHEBI:29105"/>
        <label>2</label>
    </ligand>
</feature>
<evidence type="ECO:0000256" key="4">
    <source>
        <dbReference type="ARBA" id="ARBA00022771"/>
    </source>
</evidence>
<protein>
    <recommendedName>
        <fullName evidence="10">PHD-type domain-containing protein</fullName>
    </recommendedName>
</protein>
<gene>
    <name evidence="11" type="ORF">PPAR1163_LOCUS19674</name>
</gene>
<keyword evidence="4 9" id="KW-0863">Zinc-finger</keyword>
<feature type="site" description="Histone H3K4me3 binding" evidence="7">
    <location>
        <position position="195"/>
    </location>
</feature>
<feature type="binding site" evidence="8">
    <location>
        <position position="185"/>
    </location>
    <ligand>
        <name>Zn(2+)</name>
        <dbReference type="ChEBI" id="CHEBI:29105"/>
        <label>1</label>
    </ligand>
</feature>
<feature type="site" description="Histone H3K4me3 binding" evidence="7">
    <location>
        <position position="207"/>
    </location>
</feature>
<keyword evidence="5 8" id="KW-0862">Zinc</keyword>
<dbReference type="Gene3D" id="3.30.40.10">
    <property type="entry name" value="Zinc/RING finger domain, C3HC4 (zinc finger)"/>
    <property type="match status" value="1"/>
</dbReference>
<feature type="binding site" evidence="8">
    <location>
        <position position="227"/>
    </location>
    <ligand>
        <name>Zn(2+)</name>
        <dbReference type="ChEBI" id="CHEBI:29105"/>
        <label>2</label>
    </ligand>
</feature>
<dbReference type="InterPro" id="IPR019786">
    <property type="entry name" value="Zinc_finger_PHD-type_CS"/>
</dbReference>
<dbReference type="GO" id="GO:0008270">
    <property type="term" value="F:zinc ion binding"/>
    <property type="evidence" value="ECO:0007669"/>
    <property type="project" value="UniProtKB-KW"/>
</dbReference>
<organism evidence="11">
    <name type="scientific">Phaeomonas parva</name>
    <dbReference type="NCBI Taxonomy" id="124430"/>
    <lineage>
        <taxon>Eukaryota</taxon>
        <taxon>Sar</taxon>
        <taxon>Stramenopiles</taxon>
        <taxon>Ochrophyta</taxon>
        <taxon>Pinguiophyceae</taxon>
        <taxon>Pinguiochrysidales</taxon>
        <taxon>Pinguiochrysidaceae</taxon>
        <taxon>Phaeomonas</taxon>
    </lineage>
</organism>
<accession>A0A7S1XTK5</accession>
<dbReference type="InterPro" id="IPR028651">
    <property type="entry name" value="ING_fam"/>
</dbReference>
<dbReference type="InterPro" id="IPR001965">
    <property type="entry name" value="Znf_PHD"/>
</dbReference>
<feature type="binding site" evidence="8">
    <location>
        <position position="212"/>
    </location>
    <ligand>
        <name>Zn(2+)</name>
        <dbReference type="ChEBI" id="CHEBI:29105"/>
        <label>1</label>
    </ligand>
</feature>
<name>A0A7S1XTK5_9STRA</name>
<dbReference type="PANTHER" id="PTHR10333">
    <property type="entry name" value="INHIBITOR OF GROWTH PROTEIN"/>
    <property type="match status" value="1"/>
</dbReference>
<dbReference type="PROSITE" id="PS50016">
    <property type="entry name" value="ZF_PHD_2"/>
    <property type="match status" value="1"/>
</dbReference>
<evidence type="ECO:0000313" key="11">
    <source>
        <dbReference type="EMBL" id="CAD9261294.1"/>
    </source>
</evidence>
<comment type="similarity">
    <text evidence="2">Belongs to the ING family.</text>
</comment>
<dbReference type="GO" id="GO:0005634">
    <property type="term" value="C:nucleus"/>
    <property type="evidence" value="ECO:0007669"/>
    <property type="project" value="UniProtKB-SubCell"/>
</dbReference>
<evidence type="ECO:0000256" key="6">
    <source>
        <dbReference type="ARBA" id="ARBA00023242"/>
    </source>
</evidence>
<proteinExistence type="inferred from homology"/>
<evidence type="ECO:0000256" key="1">
    <source>
        <dbReference type="ARBA" id="ARBA00004123"/>
    </source>
</evidence>
<dbReference type="EMBL" id="HBGJ01031080">
    <property type="protein sequence ID" value="CAD9261294.1"/>
    <property type="molecule type" value="Transcribed_RNA"/>
</dbReference>
<dbReference type="SUPFAM" id="SSF57903">
    <property type="entry name" value="FYVE/PHD zinc finger"/>
    <property type="match status" value="1"/>
</dbReference>
<dbReference type="CDD" id="cd15505">
    <property type="entry name" value="PHD_ING"/>
    <property type="match status" value="1"/>
</dbReference>
<evidence type="ECO:0000256" key="5">
    <source>
        <dbReference type="ARBA" id="ARBA00022833"/>
    </source>
</evidence>
<evidence type="ECO:0000256" key="2">
    <source>
        <dbReference type="ARBA" id="ARBA00010210"/>
    </source>
</evidence>
<feature type="site" description="Histone H3K4me3 binding" evidence="7">
    <location>
        <position position="199"/>
    </location>
</feature>
<dbReference type="PROSITE" id="PS01359">
    <property type="entry name" value="ZF_PHD_1"/>
    <property type="match status" value="1"/>
</dbReference>
<feature type="binding site" evidence="8">
    <location>
        <position position="187"/>
    </location>
    <ligand>
        <name>Zn(2+)</name>
        <dbReference type="ChEBI" id="CHEBI:29105"/>
        <label>1</label>
    </ligand>
</feature>
<evidence type="ECO:0000256" key="9">
    <source>
        <dbReference type="PROSITE-ProRule" id="PRU00146"/>
    </source>
</evidence>
<feature type="site" description="Histone H3K4me3 binding" evidence="7">
    <location>
        <position position="184"/>
    </location>
</feature>
<feature type="binding site" evidence="8">
    <location>
        <position position="230"/>
    </location>
    <ligand>
        <name>Zn(2+)</name>
        <dbReference type="ChEBI" id="CHEBI:29105"/>
        <label>2</label>
    </ligand>
</feature>
<keyword evidence="6" id="KW-0539">Nucleus</keyword>
<dbReference type="InterPro" id="IPR013083">
    <property type="entry name" value="Znf_RING/FYVE/PHD"/>
</dbReference>
<evidence type="ECO:0000256" key="7">
    <source>
        <dbReference type="PIRSR" id="PIRSR628651-50"/>
    </source>
</evidence>
<dbReference type="InterPro" id="IPR019787">
    <property type="entry name" value="Znf_PHD-finger"/>
</dbReference>
<evidence type="ECO:0000259" key="10">
    <source>
        <dbReference type="PROSITE" id="PS50016"/>
    </source>
</evidence>
<feature type="binding site" evidence="8">
    <location>
        <position position="209"/>
    </location>
    <ligand>
        <name>Zn(2+)</name>
        <dbReference type="ChEBI" id="CHEBI:29105"/>
        <label>1</label>
    </ligand>
</feature>
<comment type="subcellular location">
    <subcellularLocation>
        <location evidence="1">Nucleus</location>
    </subcellularLocation>
</comment>
<dbReference type="InterPro" id="IPR011011">
    <property type="entry name" value="Znf_FYVE_PHD"/>
</dbReference>
<reference evidence="11" key="1">
    <citation type="submission" date="2021-01" db="EMBL/GenBank/DDBJ databases">
        <authorList>
            <person name="Corre E."/>
            <person name="Pelletier E."/>
            <person name="Niang G."/>
            <person name="Scheremetjew M."/>
            <person name="Finn R."/>
            <person name="Kale V."/>
            <person name="Holt S."/>
            <person name="Cochrane G."/>
            <person name="Meng A."/>
            <person name="Brown T."/>
            <person name="Cohen L."/>
        </authorList>
    </citation>
    <scope>NUCLEOTIDE SEQUENCE</scope>
    <source>
        <strain evidence="11">CCMP2877</strain>
    </source>
</reference>
<feature type="binding site" evidence="8">
    <location>
        <position position="203"/>
    </location>
    <ligand>
        <name>Zn(2+)</name>
        <dbReference type="ChEBI" id="CHEBI:29105"/>
        <label>2</label>
    </ligand>
</feature>
<sequence length="241" mass="25859">MAAVANHLEALVAGLEGVPPAVRQKLWELRQLHEEVVARDIAIEERQAALREAAVRMIEKERVKPILHGLFDEAELAGVRAERAQIIEVQQKKVKLTVEIYDALDRCCELVDGEIRDLSVVLPDFAKAAEAASGKRKKAGAAAAGAAADDHGNAAQTPGGGAQPAAAGLVPVTALKVDKNEPTYCYCGQVSYGSMVGCDNDDCPYEWFHLGCLGLKEEPPEGAEWFCPDCRTKLGKDKDGG</sequence>
<dbReference type="SMART" id="SM00249">
    <property type="entry name" value="PHD"/>
    <property type="match status" value="1"/>
</dbReference>
<evidence type="ECO:0000256" key="8">
    <source>
        <dbReference type="PIRSR" id="PIRSR628651-51"/>
    </source>
</evidence>
<evidence type="ECO:0000256" key="3">
    <source>
        <dbReference type="ARBA" id="ARBA00022723"/>
    </source>
</evidence>
<keyword evidence="3 8" id="KW-0479">Metal-binding</keyword>